<dbReference type="Proteomes" id="UP000093000">
    <property type="component" value="Unassembled WGS sequence"/>
</dbReference>
<dbReference type="InterPro" id="IPR036028">
    <property type="entry name" value="SH3-like_dom_sf"/>
</dbReference>
<evidence type="ECO:0000256" key="2">
    <source>
        <dbReference type="PROSITE-ProRule" id="PRU00192"/>
    </source>
</evidence>
<evidence type="ECO:0000313" key="5">
    <source>
        <dbReference type="EMBL" id="OBZ87589.1"/>
    </source>
</evidence>
<dbReference type="STRING" id="101091.A0A1C7NFS1"/>
<feature type="region of interest" description="Disordered" evidence="3">
    <location>
        <begin position="220"/>
        <end position="325"/>
    </location>
</feature>
<dbReference type="Pfam" id="PF04366">
    <property type="entry name" value="Ysc84"/>
    <property type="match status" value="1"/>
</dbReference>
<dbReference type="SUPFAM" id="SSF50044">
    <property type="entry name" value="SH3-domain"/>
    <property type="match status" value="1"/>
</dbReference>
<dbReference type="AlphaFoldDB" id="A0A1C7NFS1"/>
<dbReference type="PANTHER" id="PTHR15629:SF2">
    <property type="entry name" value="SH3 DOMAIN-CONTAINING YSC84-LIKE PROTEIN 1"/>
    <property type="match status" value="1"/>
</dbReference>
<dbReference type="PANTHER" id="PTHR15629">
    <property type="entry name" value="SH3YL1 PROTEIN"/>
    <property type="match status" value="1"/>
</dbReference>
<proteinExistence type="predicted"/>
<comment type="caution">
    <text evidence="5">The sequence shown here is derived from an EMBL/GenBank/DDBJ whole genome shotgun (WGS) entry which is preliminary data.</text>
</comment>
<dbReference type="InParanoid" id="A0A1C7NFS1"/>
<reference evidence="5 6" key="1">
    <citation type="submission" date="2016-03" db="EMBL/GenBank/DDBJ databases">
        <title>Choanephora cucurbitarum.</title>
        <authorList>
            <person name="Min B."/>
            <person name="Park H."/>
            <person name="Park J.-H."/>
            <person name="Shin H.-D."/>
            <person name="Choi I.-G."/>
        </authorList>
    </citation>
    <scope>NUCLEOTIDE SEQUENCE [LARGE SCALE GENOMIC DNA]</scope>
    <source>
        <strain evidence="5 6">KUS-F28377</strain>
    </source>
</reference>
<dbReference type="Pfam" id="PF00018">
    <property type="entry name" value="SH3_1"/>
    <property type="match status" value="1"/>
</dbReference>
<dbReference type="SMART" id="SM00326">
    <property type="entry name" value="SH3"/>
    <property type="match status" value="1"/>
</dbReference>
<protein>
    <submittedName>
        <fullName evidence="5">SH3 domain-containing YSC84-like protein 1</fullName>
    </submittedName>
</protein>
<feature type="domain" description="SH3" evidence="4">
    <location>
        <begin position="328"/>
        <end position="389"/>
    </location>
</feature>
<dbReference type="InterPro" id="IPR001452">
    <property type="entry name" value="SH3_domain"/>
</dbReference>
<keyword evidence="1 2" id="KW-0728">SH3 domain</keyword>
<organism evidence="5 6">
    <name type="scientific">Choanephora cucurbitarum</name>
    <dbReference type="NCBI Taxonomy" id="101091"/>
    <lineage>
        <taxon>Eukaryota</taxon>
        <taxon>Fungi</taxon>
        <taxon>Fungi incertae sedis</taxon>
        <taxon>Mucoromycota</taxon>
        <taxon>Mucoromycotina</taxon>
        <taxon>Mucoromycetes</taxon>
        <taxon>Mucorales</taxon>
        <taxon>Mucorineae</taxon>
        <taxon>Choanephoraceae</taxon>
        <taxon>Choanephoroideae</taxon>
        <taxon>Choanephora</taxon>
    </lineage>
</organism>
<evidence type="ECO:0000259" key="4">
    <source>
        <dbReference type="PROSITE" id="PS50002"/>
    </source>
</evidence>
<dbReference type="PRINTS" id="PR00452">
    <property type="entry name" value="SH3DOMAIN"/>
</dbReference>
<dbReference type="OrthoDB" id="10255128at2759"/>
<evidence type="ECO:0000313" key="6">
    <source>
        <dbReference type="Proteomes" id="UP000093000"/>
    </source>
</evidence>
<dbReference type="InterPro" id="IPR051702">
    <property type="entry name" value="SH3_domain_YSC84-like"/>
</dbReference>
<evidence type="ECO:0000256" key="1">
    <source>
        <dbReference type="ARBA" id="ARBA00022443"/>
    </source>
</evidence>
<dbReference type="PROSITE" id="PS50002">
    <property type="entry name" value="SH3"/>
    <property type="match status" value="1"/>
</dbReference>
<feature type="compositionally biased region" description="Polar residues" evidence="3">
    <location>
        <begin position="280"/>
        <end position="303"/>
    </location>
</feature>
<dbReference type="Gene3D" id="2.30.30.40">
    <property type="entry name" value="SH3 Domains"/>
    <property type="match status" value="1"/>
</dbReference>
<dbReference type="EMBL" id="LUGH01000212">
    <property type="protein sequence ID" value="OBZ87589.1"/>
    <property type="molecule type" value="Genomic_DNA"/>
</dbReference>
<accession>A0A1C7NFS1</accession>
<dbReference type="GO" id="GO:0035091">
    <property type="term" value="F:phosphatidylinositol binding"/>
    <property type="evidence" value="ECO:0007669"/>
    <property type="project" value="TreeGrafter"/>
</dbReference>
<gene>
    <name evidence="5" type="primary">SH3YL1</name>
    <name evidence="5" type="ORF">A0J61_04370</name>
</gene>
<name>A0A1C7NFS1_9FUNG</name>
<keyword evidence="6" id="KW-1185">Reference proteome</keyword>
<sequence length="389" mass="42103">MPTRTPKELRNDIQRAAQILDLFTDPSQGRDLSALIPSTVLANAHGIVFIRVYRVGFGFSAKNGTGIIIARLPDGNWSAPSGVSMLSLGIGHMFGAEAIDMILVMNYRGALKAFLDGGGQMQLGAGVSISAGPFGRSADVAASASMNGNHVAATYAYSSSKGLYLGYQLEGSKISERVNTNQAYYGRPISANEILTGAVSPPQDAAPIYNKLLALGAGPRPGAAFGPRKSIRPVPPRPTSSSFAHMPPQQPQRPQQKQAEFDPPPPYEPRKQDEHVPMTSKPSQQSNFSRSMMSLEYNPSQAGPSIPPSNPITQPPMDDKKQPKMPEDNMSVVVAKFDFHSQEPSDLSFSKGDHIIVLKRLPDRESWWEGEIGSRRGFFPANYTHDLDG</sequence>
<evidence type="ECO:0000256" key="3">
    <source>
        <dbReference type="SAM" id="MobiDB-lite"/>
    </source>
</evidence>
<dbReference type="InterPro" id="IPR007461">
    <property type="entry name" value="Ysc84_actin-binding"/>
</dbReference>
<feature type="compositionally biased region" description="Pro residues" evidence="3">
    <location>
        <begin position="305"/>
        <end position="314"/>
    </location>
</feature>